<dbReference type="GO" id="GO:0005829">
    <property type="term" value="C:cytosol"/>
    <property type="evidence" value="ECO:0007669"/>
    <property type="project" value="TreeGrafter"/>
</dbReference>
<dbReference type="PANTHER" id="PTHR46969">
    <property type="entry name" value="BIFUNCTIONAL PROTEIN HLDE"/>
    <property type="match status" value="1"/>
</dbReference>
<dbReference type="EMBL" id="UINC01093286">
    <property type="protein sequence ID" value="SVC47589.1"/>
    <property type="molecule type" value="Genomic_DNA"/>
</dbReference>
<evidence type="ECO:0000256" key="2">
    <source>
        <dbReference type="ARBA" id="ARBA00022777"/>
    </source>
</evidence>
<dbReference type="PROSITE" id="PS00584">
    <property type="entry name" value="PFKB_KINASES_2"/>
    <property type="match status" value="1"/>
</dbReference>
<accession>A0A382MFD5</accession>
<dbReference type="AlphaFoldDB" id="A0A382MFD5"/>
<keyword evidence="1" id="KW-0808">Transferase</keyword>
<keyword evidence="2" id="KW-0418">Kinase</keyword>
<feature type="domain" description="Carbohydrate kinase PfkB" evidence="3">
    <location>
        <begin position="136"/>
        <end position="232"/>
    </location>
</feature>
<feature type="non-terminal residue" evidence="4">
    <location>
        <position position="233"/>
    </location>
</feature>
<organism evidence="4">
    <name type="scientific">marine metagenome</name>
    <dbReference type="NCBI Taxonomy" id="408172"/>
    <lineage>
        <taxon>unclassified sequences</taxon>
        <taxon>metagenomes</taxon>
        <taxon>ecological metagenomes</taxon>
    </lineage>
</organism>
<evidence type="ECO:0000313" key="4">
    <source>
        <dbReference type="EMBL" id="SVC47589.1"/>
    </source>
</evidence>
<dbReference type="Gene3D" id="3.40.1190.20">
    <property type="match status" value="2"/>
</dbReference>
<dbReference type="InterPro" id="IPR011611">
    <property type="entry name" value="PfkB_dom"/>
</dbReference>
<gene>
    <name evidence="4" type="ORF">METZ01_LOCUS300443</name>
</gene>
<dbReference type="InterPro" id="IPR029056">
    <property type="entry name" value="Ribokinase-like"/>
</dbReference>
<dbReference type="GO" id="GO:0033786">
    <property type="term" value="F:heptose-1-phosphate adenylyltransferase activity"/>
    <property type="evidence" value="ECO:0007669"/>
    <property type="project" value="TreeGrafter"/>
</dbReference>
<evidence type="ECO:0000259" key="3">
    <source>
        <dbReference type="Pfam" id="PF00294"/>
    </source>
</evidence>
<proteinExistence type="predicted"/>
<dbReference type="Pfam" id="PF00294">
    <property type="entry name" value="PfkB"/>
    <property type="match status" value="1"/>
</dbReference>
<reference evidence="4" key="1">
    <citation type="submission" date="2018-05" db="EMBL/GenBank/DDBJ databases">
        <authorList>
            <person name="Lanie J.A."/>
            <person name="Ng W.-L."/>
            <person name="Kazmierczak K.M."/>
            <person name="Andrzejewski T.M."/>
            <person name="Davidsen T.M."/>
            <person name="Wayne K.J."/>
            <person name="Tettelin H."/>
            <person name="Glass J.I."/>
            <person name="Rusch D."/>
            <person name="Podicherti R."/>
            <person name="Tsui H.-C.T."/>
            <person name="Winkler M.E."/>
        </authorList>
    </citation>
    <scope>NUCLEOTIDE SEQUENCE</scope>
</reference>
<evidence type="ECO:0000256" key="1">
    <source>
        <dbReference type="ARBA" id="ARBA00022679"/>
    </source>
</evidence>
<name>A0A382MFD5_9ZZZZ</name>
<protein>
    <recommendedName>
        <fullName evidence="3">Carbohydrate kinase PfkB domain-containing protein</fullName>
    </recommendedName>
</protein>
<dbReference type="GO" id="GO:0033785">
    <property type="term" value="F:heptose 7-phosphate kinase activity"/>
    <property type="evidence" value="ECO:0007669"/>
    <property type="project" value="TreeGrafter"/>
</dbReference>
<sequence length="233" mass="26413">MNVLVIGDSCKDVFIYGDIERISPEAPIPVFKPTHEESNGGMANNVANNVEALDMHIHTVTNKNSITKIRYVENRSGQMVLRVDEHDSCERIDKNLLSGLVKNKFKRPPFGFDSQVEDHYDAIIISDYCKGFLEEEDIQHICENNKNVFIDTKKKLGEWIKDADFIKINELEYKKNHELLSDKGFEEKLIVTLGSKGCRYKGKEFPVKEVPVKDVSGAGDTFIAGLVRGYLDT</sequence>
<dbReference type="SUPFAM" id="SSF53613">
    <property type="entry name" value="Ribokinase-like"/>
    <property type="match status" value="1"/>
</dbReference>
<dbReference type="PANTHER" id="PTHR46969:SF1">
    <property type="entry name" value="BIFUNCTIONAL PROTEIN HLDE"/>
    <property type="match status" value="1"/>
</dbReference>
<dbReference type="InterPro" id="IPR002173">
    <property type="entry name" value="Carboh/pur_kinase_PfkB_CS"/>
</dbReference>